<evidence type="ECO:0000313" key="2">
    <source>
        <dbReference type="Proteomes" id="UP000886520"/>
    </source>
</evidence>
<comment type="caution">
    <text evidence="1">The sequence shown here is derived from an EMBL/GenBank/DDBJ whole genome shotgun (WGS) entry which is preliminary data.</text>
</comment>
<dbReference type="EMBL" id="JABFUD020000007">
    <property type="protein sequence ID" value="KAI5078063.1"/>
    <property type="molecule type" value="Genomic_DNA"/>
</dbReference>
<name>A0A9D4V2H5_ADICA</name>
<dbReference type="AlphaFoldDB" id="A0A9D4V2H5"/>
<keyword evidence="2" id="KW-1185">Reference proteome</keyword>
<accession>A0A9D4V2H5</accession>
<reference evidence="1" key="1">
    <citation type="submission" date="2021-01" db="EMBL/GenBank/DDBJ databases">
        <title>Adiantum capillus-veneris genome.</title>
        <authorList>
            <person name="Fang Y."/>
            <person name="Liao Q."/>
        </authorList>
    </citation>
    <scope>NUCLEOTIDE SEQUENCE</scope>
    <source>
        <strain evidence="1">H3</strain>
        <tissue evidence="1">Leaf</tissue>
    </source>
</reference>
<gene>
    <name evidence="1" type="ORF">GOP47_0007887</name>
</gene>
<protein>
    <submittedName>
        <fullName evidence="1">Uncharacterized protein</fullName>
    </submittedName>
</protein>
<organism evidence="1 2">
    <name type="scientific">Adiantum capillus-veneris</name>
    <name type="common">Maidenhair fern</name>
    <dbReference type="NCBI Taxonomy" id="13818"/>
    <lineage>
        <taxon>Eukaryota</taxon>
        <taxon>Viridiplantae</taxon>
        <taxon>Streptophyta</taxon>
        <taxon>Embryophyta</taxon>
        <taxon>Tracheophyta</taxon>
        <taxon>Polypodiopsida</taxon>
        <taxon>Polypodiidae</taxon>
        <taxon>Polypodiales</taxon>
        <taxon>Pteridineae</taxon>
        <taxon>Pteridaceae</taxon>
        <taxon>Vittarioideae</taxon>
        <taxon>Adiantum</taxon>
    </lineage>
</organism>
<dbReference type="Proteomes" id="UP000886520">
    <property type="component" value="Chromosome 7"/>
</dbReference>
<proteinExistence type="predicted"/>
<evidence type="ECO:0000313" key="1">
    <source>
        <dbReference type="EMBL" id="KAI5078063.1"/>
    </source>
</evidence>
<sequence>MLTPLWKCKAFASKFLIKTSKSMKNNLPTFPTCYPVNMESSSTPALHSNPAPSFGTSPFLSPSSSGTILSSNGSGFSTVGPSSPNTTFTFLTPVSSFSTLPTTLPGFILASALTNPFALTAQSNTLTPACSSKKSLFNTEEIQGLTASSLWRNLISPLLPRSKGAKSYCAPVSLTTQKGVLPNNPSLLLFVLVLSPPHSPLPPPPPLFAPTPLLLILSPLLLPSPPFLPSPNLKSLSKLYLVHYKSPRLLISSFLKQNLTSKTSWLIIKLPVAYA</sequence>